<evidence type="ECO:0000313" key="2">
    <source>
        <dbReference type="Proteomes" id="UP000789572"/>
    </source>
</evidence>
<proteinExistence type="predicted"/>
<name>A0A9N9F1H6_9GLOM</name>
<protein>
    <submittedName>
        <fullName evidence="1">2400_t:CDS:1</fullName>
    </submittedName>
</protein>
<keyword evidence="2" id="KW-1185">Reference proteome</keyword>
<dbReference type="AlphaFoldDB" id="A0A9N9F1H6"/>
<comment type="caution">
    <text evidence="1">The sequence shown here is derived from an EMBL/GenBank/DDBJ whole genome shotgun (WGS) entry which is preliminary data.</text>
</comment>
<dbReference type="Proteomes" id="UP000789572">
    <property type="component" value="Unassembled WGS sequence"/>
</dbReference>
<accession>A0A9N9F1H6</accession>
<organism evidence="1 2">
    <name type="scientific">Paraglomus occultum</name>
    <dbReference type="NCBI Taxonomy" id="144539"/>
    <lineage>
        <taxon>Eukaryota</taxon>
        <taxon>Fungi</taxon>
        <taxon>Fungi incertae sedis</taxon>
        <taxon>Mucoromycota</taxon>
        <taxon>Glomeromycotina</taxon>
        <taxon>Glomeromycetes</taxon>
        <taxon>Paraglomerales</taxon>
        <taxon>Paraglomeraceae</taxon>
        <taxon>Paraglomus</taxon>
    </lineage>
</organism>
<reference evidence="1" key="1">
    <citation type="submission" date="2021-06" db="EMBL/GenBank/DDBJ databases">
        <authorList>
            <person name="Kallberg Y."/>
            <person name="Tangrot J."/>
            <person name="Rosling A."/>
        </authorList>
    </citation>
    <scope>NUCLEOTIDE SEQUENCE</scope>
    <source>
        <strain evidence="1">IA702</strain>
    </source>
</reference>
<sequence length="55" mass="6411">MLKKWAKPFIAVHDKEENEEALGKKTEMGEQTLRFDRGGSIVQACQEKYIFTNEH</sequence>
<dbReference type="EMBL" id="CAJVPJ010000252">
    <property type="protein sequence ID" value="CAG8501884.1"/>
    <property type="molecule type" value="Genomic_DNA"/>
</dbReference>
<gene>
    <name evidence="1" type="ORF">POCULU_LOCUS2616</name>
</gene>
<evidence type="ECO:0000313" key="1">
    <source>
        <dbReference type="EMBL" id="CAG8501884.1"/>
    </source>
</evidence>